<keyword evidence="3" id="KW-1185">Reference proteome</keyword>
<organism evidence="2 3">
    <name type="scientific">Trichonephila inaurata madagascariensis</name>
    <dbReference type="NCBI Taxonomy" id="2747483"/>
    <lineage>
        <taxon>Eukaryota</taxon>
        <taxon>Metazoa</taxon>
        <taxon>Ecdysozoa</taxon>
        <taxon>Arthropoda</taxon>
        <taxon>Chelicerata</taxon>
        <taxon>Arachnida</taxon>
        <taxon>Araneae</taxon>
        <taxon>Araneomorphae</taxon>
        <taxon>Entelegynae</taxon>
        <taxon>Araneoidea</taxon>
        <taxon>Nephilidae</taxon>
        <taxon>Trichonephila</taxon>
        <taxon>Trichonephila inaurata</taxon>
    </lineage>
</organism>
<dbReference type="AlphaFoldDB" id="A0A8X6YXH9"/>
<protein>
    <submittedName>
        <fullName evidence="2">Uncharacterized protein</fullName>
    </submittedName>
</protein>
<feature type="region of interest" description="Disordered" evidence="1">
    <location>
        <begin position="1"/>
        <end position="26"/>
    </location>
</feature>
<accession>A0A8X6YXH9</accession>
<sequence length="108" mass="12291">MAVVGSAEKEEAANYQKGVTSDTFGPKGLSIIHFREKNSKREIARLNDIFNLNISVVAYKIVKQNRIKRKRNEQIEQNKEWVLHTMKLATTVKVNLVGFGMFAITQVL</sequence>
<gene>
    <name evidence="2" type="ORF">TNIN_54641</name>
</gene>
<name>A0A8X6YXH9_9ARAC</name>
<proteinExistence type="predicted"/>
<comment type="caution">
    <text evidence="2">The sequence shown here is derived from an EMBL/GenBank/DDBJ whole genome shotgun (WGS) entry which is preliminary data.</text>
</comment>
<evidence type="ECO:0000313" key="2">
    <source>
        <dbReference type="EMBL" id="GFY79812.1"/>
    </source>
</evidence>
<evidence type="ECO:0000256" key="1">
    <source>
        <dbReference type="SAM" id="MobiDB-lite"/>
    </source>
</evidence>
<reference evidence="2" key="1">
    <citation type="submission" date="2020-08" db="EMBL/GenBank/DDBJ databases">
        <title>Multicomponent nature underlies the extraordinary mechanical properties of spider dragline silk.</title>
        <authorList>
            <person name="Kono N."/>
            <person name="Nakamura H."/>
            <person name="Mori M."/>
            <person name="Yoshida Y."/>
            <person name="Ohtoshi R."/>
            <person name="Malay A.D."/>
            <person name="Moran D.A.P."/>
            <person name="Tomita M."/>
            <person name="Numata K."/>
            <person name="Arakawa K."/>
        </authorList>
    </citation>
    <scope>NUCLEOTIDE SEQUENCE</scope>
</reference>
<dbReference type="Proteomes" id="UP000886998">
    <property type="component" value="Unassembled WGS sequence"/>
</dbReference>
<evidence type="ECO:0000313" key="3">
    <source>
        <dbReference type="Proteomes" id="UP000886998"/>
    </source>
</evidence>
<dbReference type="EMBL" id="BMAV01023781">
    <property type="protein sequence ID" value="GFY79812.1"/>
    <property type="molecule type" value="Genomic_DNA"/>
</dbReference>